<protein>
    <submittedName>
        <fullName evidence="2">Uncharacterized protein</fullName>
    </submittedName>
</protein>
<keyword evidence="1" id="KW-1185">Reference proteome</keyword>
<dbReference type="WBParaSite" id="PTRK_0001273500.1">
    <property type="protein sequence ID" value="PTRK_0001273500.1"/>
    <property type="gene ID" value="PTRK_0001273500"/>
</dbReference>
<name>A0A0N4ZVV2_PARTI</name>
<evidence type="ECO:0000313" key="1">
    <source>
        <dbReference type="Proteomes" id="UP000038045"/>
    </source>
</evidence>
<evidence type="ECO:0000313" key="2">
    <source>
        <dbReference type="WBParaSite" id="PTRK_0001273500.1"/>
    </source>
</evidence>
<proteinExistence type="predicted"/>
<accession>A0A0N4ZVV2</accession>
<reference evidence="2" key="1">
    <citation type="submission" date="2017-02" db="UniProtKB">
        <authorList>
            <consortium name="WormBaseParasite"/>
        </authorList>
    </citation>
    <scope>IDENTIFICATION</scope>
</reference>
<organism evidence="1 2">
    <name type="scientific">Parastrongyloides trichosuri</name>
    <name type="common">Possum-specific nematode worm</name>
    <dbReference type="NCBI Taxonomy" id="131310"/>
    <lineage>
        <taxon>Eukaryota</taxon>
        <taxon>Metazoa</taxon>
        <taxon>Ecdysozoa</taxon>
        <taxon>Nematoda</taxon>
        <taxon>Chromadorea</taxon>
        <taxon>Rhabditida</taxon>
        <taxon>Tylenchina</taxon>
        <taxon>Panagrolaimomorpha</taxon>
        <taxon>Strongyloidoidea</taxon>
        <taxon>Strongyloididae</taxon>
        <taxon>Parastrongyloides</taxon>
    </lineage>
</organism>
<sequence length="201" mass="24224">MNPFNLSEIINDNIKRLSLLRKIEMPRDCFFMDMSSEFCLCKGTFNTFDSIDFKDDDFFPSFNVLMRTMRRNFVNFLNKKMIEGEIERKCSKIKIKSDGIFDITYMKTNRDGIIFFVIMEVNLKGIYEGYFDKNGNLFNEYNFRIDKYSLYTLYEGYFDENGNLFNEYNFRIDKYSLYTSKCNPKTTHEKFCYCRNNNIKL</sequence>
<dbReference type="AlphaFoldDB" id="A0A0N4ZVV2"/>
<dbReference type="Proteomes" id="UP000038045">
    <property type="component" value="Unplaced"/>
</dbReference>